<dbReference type="Pfam" id="PF01850">
    <property type="entry name" value="PIN"/>
    <property type="match status" value="1"/>
</dbReference>
<evidence type="ECO:0000256" key="1">
    <source>
        <dbReference type="ARBA" id="ARBA00022842"/>
    </source>
</evidence>
<evidence type="ECO:0000313" key="3">
    <source>
        <dbReference type="EMBL" id="BAJ47851.1"/>
    </source>
</evidence>
<dbReference type="STRING" id="311458.CSUB_C0864"/>
<dbReference type="Proteomes" id="UP000008120">
    <property type="component" value="Chromosome"/>
</dbReference>
<dbReference type="InterPro" id="IPR051619">
    <property type="entry name" value="TypeII_TA_RNase_PINc/VapC"/>
</dbReference>
<dbReference type="EMBL" id="BA000048">
    <property type="protein sequence ID" value="BAJ50721.1"/>
    <property type="molecule type" value="Genomic_DNA"/>
</dbReference>
<dbReference type="AlphaFoldDB" id="E6N6D2"/>
<proteinExistence type="predicted"/>
<dbReference type="PANTHER" id="PTHR35901">
    <property type="entry name" value="RIBONUCLEASE VAPC3"/>
    <property type="match status" value="1"/>
</dbReference>
<sequence length="137" mass="15129">MIAIDASALACFLLKEEGWREVGEALKEGALSPDLVLKEVSNAILKRFRRGEMSKEEVDAALQALSALTGRALKVEEETKYVEEAIKVAMDRGLTVFDAVYIVFSKGKNLRLMTADDRQAKAASEEGVEVRLIQAKR</sequence>
<reference evidence="3 6" key="1">
    <citation type="journal article" date="2005" name="Environ. Microbiol.">
        <title>Genetic and functional properties of uncultivated thermophilic crenarchaeotes from a subsurface gold mine as revealed by analysis of genome fragments.</title>
        <authorList>
            <person name="Nunoura T."/>
            <person name="Hirayama H."/>
            <person name="Takami H."/>
            <person name="Oida H."/>
            <person name="Nishi S."/>
            <person name="Shimamura S."/>
            <person name="Suzuki Y."/>
            <person name="Inagaki F."/>
            <person name="Takai K."/>
            <person name="Nealson K.H."/>
            <person name="Horikoshi K."/>
        </authorList>
    </citation>
    <scope>NUCLEOTIDE SEQUENCE [LARGE SCALE GENOMIC DNA]</scope>
</reference>
<evidence type="ECO:0000313" key="4">
    <source>
        <dbReference type="EMBL" id="BAJ47932.1"/>
    </source>
</evidence>
<dbReference type="KEGG" id="csu:CSUB_C0864"/>
<dbReference type="InterPro" id="IPR029060">
    <property type="entry name" value="PIN-like_dom_sf"/>
</dbReference>
<dbReference type="CDD" id="cd09873">
    <property type="entry name" value="PIN_Pae0151-like"/>
    <property type="match status" value="1"/>
</dbReference>
<dbReference type="EMBL" id="AP011849">
    <property type="protein sequence ID" value="BAJ47932.1"/>
    <property type="molecule type" value="Genomic_DNA"/>
</dbReference>
<dbReference type="InterPro" id="IPR002716">
    <property type="entry name" value="PIN_dom"/>
</dbReference>
<evidence type="ECO:0000313" key="5">
    <source>
        <dbReference type="EMBL" id="BAJ50721.1"/>
    </source>
</evidence>
<name>E6N6D2_CALS0</name>
<dbReference type="BioCyc" id="CCAL311458:G131R-876-MONOMER"/>
<accession>E6N6D2</accession>
<keyword evidence="1" id="KW-0460">Magnesium</keyword>
<dbReference type="InterPro" id="IPR044153">
    <property type="entry name" value="PIN_Pae0151-like"/>
</dbReference>
<dbReference type="PANTHER" id="PTHR35901:SF1">
    <property type="entry name" value="EXONUCLEASE VAPC9"/>
    <property type="match status" value="1"/>
</dbReference>
<dbReference type="SUPFAM" id="SSF88723">
    <property type="entry name" value="PIN domain-like"/>
    <property type="match status" value="1"/>
</dbReference>
<gene>
    <name evidence="5" type="ORF">CSUB_C0864</name>
    <name evidence="4" type="ORF">HGMM_F33G03C44</name>
    <name evidence="3" type="ORF">HGMM_F35E02C14</name>
</gene>
<dbReference type="EMBL" id="AP011848">
    <property type="protein sequence ID" value="BAJ47851.1"/>
    <property type="molecule type" value="Genomic_DNA"/>
</dbReference>
<feature type="domain" description="PIN" evidence="2">
    <location>
        <begin position="3"/>
        <end position="123"/>
    </location>
</feature>
<organism evidence="3 6">
    <name type="scientific">Caldiarchaeum subterraneum</name>
    <dbReference type="NCBI Taxonomy" id="311458"/>
    <lineage>
        <taxon>Archaea</taxon>
        <taxon>Nitrososphaerota</taxon>
        <taxon>Candidatus Caldarchaeales</taxon>
        <taxon>Candidatus Caldarchaeaceae</taxon>
        <taxon>Candidatus Caldarchaeum</taxon>
    </lineage>
</organism>
<dbReference type="Gene3D" id="3.40.50.1010">
    <property type="entry name" value="5'-nuclease"/>
    <property type="match status" value="1"/>
</dbReference>
<reference evidence="3 6" key="2">
    <citation type="journal article" date="2011" name="Nucleic Acids Res.">
        <title>Insights into the evolution of Archaea and eukaryotic protein modifier systems revealed by the genome of a novel archaeal group.</title>
        <authorList>
            <person name="Nunoura T."/>
            <person name="Takaki Y."/>
            <person name="Kakuta J."/>
            <person name="Nishi S."/>
            <person name="Sugahara J."/>
            <person name="Kazama H."/>
            <person name="Chee G."/>
            <person name="Hattori M."/>
            <person name="Kanai A."/>
            <person name="Atomi H."/>
            <person name="Takai K."/>
            <person name="Takami H."/>
        </authorList>
    </citation>
    <scope>NUCLEOTIDE SEQUENCE [LARGE SCALE GENOMIC DNA]</scope>
</reference>
<evidence type="ECO:0000313" key="6">
    <source>
        <dbReference type="Proteomes" id="UP000008120"/>
    </source>
</evidence>
<evidence type="ECO:0000259" key="2">
    <source>
        <dbReference type="Pfam" id="PF01850"/>
    </source>
</evidence>
<protein>
    <recommendedName>
        <fullName evidence="2">PIN domain-containing protein</fullName>
    </recommendedName>
</protein>